<evidence type="ECO:0000313" key="1">
    <source>
        <dbReference type="EMBL" id="TLD41063.1"/>
    </source>
</evidence>
<comment type="caution">
    <text evidence="1">The sequence shown here is derived from an EMBL/GenBank/DDBJ whole genome shotgun (WGS) entry which is preliminary data.</text>
</comment>
<dbReference type="EMBL" id="SULG01000064">
    <property type="protein sequence ID" value="TLD41063.1"/>
    <property type="molecule type" value="Genomic_DNA"/>
</dbReference>
<gene>
    <name evidence="1" type="ORF">JETT_2672</name>
</gene>
<proteinExistence type="predicted"/>
<reference evidence="1 2" key="1">
    <citation type="submission" date="2019-04" db="EMBL/GenBank/DDBJ databases">
        <title>Genome of a novel bacterium Candidatus Jettenia ecosi reconstructed from metagenome of an anammox bioreactor.</title>
        <authorList>
            <person name="Mardanov A.V."/>
            <person name="Beletsky A.V."/>
            <person name="Ravin N.V."/>
            <person name="Botchkova E.A."/>
            <person name="Litti Y.V."/>
            <person name="Nozhevnikova A.N."/>
        </authorList>
    </citation>
    <scope>NUCLEOTIDE SEQUENCE [LARGE SCALE GENOMIC DNA]</scope>
    <source>
        <strain evidence="1">J2</strain>
    </source>
</reference>
<protein>
    <submittedName>
        <fullName evidence="1">Uncharacterized protein</fullName>
    </submittedName>
</protein>
<evidence type="ECO:0000313" key="2">
    <source>
        <dbReference type="Proteomes" id="UP000319783"/>
    </source>
</evidence>
<organism evidence="1 2">
    <name type="scientific">Candidatus Jettenia ecosi</name>
    <dbReference type="NCBI Taxonomy" id="2494326"/>
    <lineage>
        <taxon>Bacteria</taxon>
        <taxon>Pseudomonadati</taxon>
        <taxon>Planctomycetota</taxon>
        <taxon>Candidatus Brocadiia</taxon>
        <taxon>Candidatus Brocadiales</taxon>
        <taxon>Candidatus Brocadiaceae</taxon>
        <taxon>Candidatus Jettenia</taxon>
    </lineage>
</organism>
<name>A0A533Q8Q2_9BACT</name>
<sequence length="61" mass="7212">MEFIESPRKDILVVSVFLQELFYECYSIHDKFFYELIEKYSVFALIECLGNSLCFDSVKGD</sequence>
<accession>A0A533Q8Q2</accession>
<dbReference type="AlphaFoldDB" id="A0A533Q8Q2"/>
<dbReference type="Proteomes" id="UP000319783">
    <property type="component" value="Unassembled WGS sequence"/>
</dbReference>